<dbReference type="EMBL" id="ABJB010932281">
    <property type="status" value="NOT_ANNOTATED_CDS"/>
    <property type="molecule type" value="Genomic_DNA"/>
</dbReference>
<dbReference type="AlphaFoldDB" id="B7P4E7"/>
<feature type="domain" description="RRM" evidence="5">
    <location>
        <begin position="93"/>
        <end position="137"/>
    </location>
</feature>
<dbReference type="PANTHER" id="PTHR24012">
    <property type="entry name" value="RNA BINDING PROTEIN"/>
    <property type="match status" value="1"/>
</dbReference>
<dbReference type="InterPro" id="IPR000504">
    <property type="entry name" value="RRM_dom"/>
</dbReference>
<dbReference type="InParanoid" id="B7P4E7"/>
<dbReference type="STRING" id="6945.B7P4E7"/>
<dbReference type="HOGENOM" id="CLU_680237_0_0_1"/>
<keyword evidence="1" id="KW-0677">Repeat</keyword>
<dbReference type="VEuPathDB" id="VectorBase:ISCI015812"/>
<dbReference type="PROSITE" id="PS50102">
    <property type="entry name" value="RRM"/>
    <property type="match status" value="1"/>
</dbReference>
<feature type="compositionally biased region" description="Low complexity" evidence="4">
    <location>
        <begin position="171"/>
        <end position="180"/>
    </location>
</feature>
<feature type="region of interest" description="Disordered" evidence="4">
    <location>
        <begin position="338"/>
        <end position="381"/>
    </location>
</feature>
<reference evidence="6 8" key="1">
    <citation type="submission" date="2008-03" db="EMBL/GenBank/DDBJ databases">
        <title>Annotation of Ixodes scapularis.</title>
        <authorList>
            <consortium name="Ixodes scapularis Genome Project Consortium"/>
            <person name="Caler E."/>
            <person name="Hannick L.I."/>
            <person name="Bidwell S."/>
            <person name="Joardar V."/>
            <person name="Thiagarajan M."/>
            <person name="Amedeo P."/>
            <person name="Galinsky K.J."/>
            <person name="Schobel S."/>
            <person name="Inman J."/>
            <person name="Hostetler J."/>
            <person name="Miller J."/>
            <person name="Hammond M."/>
            <person name="Megy K."/>
            <person name="Lawson D."/>
            <person name="Kodira C."/>
            <person name="Sutton G."/>
            <person name="Meyer J."/>
            <person name="Hill C.A."/>
            <person name="Birren B."/>
            <person name="Nene V."/>
            <person name="Collins F."/>
            <person name="Alarcon-Chaidez F."/>
            <person name="Wikel S."/>
            <person name="Strausberg R."/>
        </authorList>
    </citation>
    <scope>NUCLEOTIDE SEQUENCE [LARGE SCALE GENOMIC DNA]</scope>
    <source>
        <strain evidence="8">Wikel</strain>
        <strain evidence="6">Wikel colony</strain>
    </source>
</reference>
<feature type="region of interest" description="Disordered" evidence="4">
    <location>
        <begin position="243"/>
        <end position="262"/>
    </location>
</feature>
<evidence type="ECO:0000256" key="1">
    <source>
        <dbReference type="ARBA" id="ARBA00022737"/>
    </source>
</evidence>
<dbReference type="SUPFAM" id="SSF54928">
    <property type="entry name" value="RNA-binding domain, RBD"/>
    <property type="match status" value="1"/>
</dbReference>
<dbReference type="InterPro" id="IPR012677">
    <property type="entry name" value="Nucleotide-bd_a/b_plait_sf"/>
</dbReference>
<dbReference type="Proteomes" id="UP000001555">
    <property type="component" value="Unassembled WGS sequence"/>
</dbReference>
<gene>
    <name evidence="6" type="ORF">IscW_ISCW015812</name>
</gene>
<evidence type="ECO:0000256" key="4">
    <source>
        <dbReference type="SAM" id="MobiDB-lite"/>
    </source>
</evidence>
<dbReference type="Pfam" id="PF00076">
    <property type="entry name" value="RRM_1"/>
    <property type="match status" value="1"/>
</dbReference>
<dbReference type="EnsemblMetazoa" id="ISCW015812-RA">
    <property type="protein sequence ID" value="ISCW015812-PA"/>
    <property type="gene ID" value="ISCW015812"/>
</dbReference>
<proteinExistence type="predicted"/>
<accession>B7P4E7</accession>
<dbReference type="GO" id="GO:0003723">
    <property type="term" value="F:RNA binding"/>
    <property type="evidence" value="ECO:0007669"/>
    <property type="project" value="UniProtKB-UniRule"/>
</dbReference>
<protein>
    <recommendedName>
        <fullName evidence="5">RRM domain-containing protein</fullName>
    </recommendedName>
</protein>
<dbReference type="VEuPathDB" id="VectorBase:ISCW015812"/>
<evidence type="ECO:0000256" key="3">
    <source>
        <dbReference type="PROSITE-ProRule" id="PRU00176"/>
    </source>
</evidence>
<reference evidence="7" key="2">
    <citation type="submission" date="2020-05" db="UniProtKB">
        <authorList>
            <consortium name="EnsemblMetazoa"/>
        </authorList>
    </citation>
    <scope>IDENTIFICATION</scope>
    <source>
        <strain evidence="7">wikel</strain>
    </source>
</reference>
<dbReference type="Gene3D" id="3.30.70.330">
    <property type="match status" value="1"/>
</dbReference>
<feature type="region of interest" description="Disordered" evidence="4">
    <location>
        <begin position="301"/>
        <end position="322"/>
    </location>
</feature>
<evidence type="ECO:0000313" key="7">
    <source>
        <dbReference type="EnsemblMetazoa" id="ISCW015812-PA"/>
    </source>
</evidence>
<dbReference type="InterPro" id="IPR035979">
    <property type="entry name" value="RBD_domain_sf"/>
</dbReference>
<evidence type="ECO:0000256" key="2">
    <source>
        <dbReference type="ARBA" id="ARBA00022884"/>
    </source>
</evidence>
<keyword evidence="2 3" id="KW-0694">RNA-binding</keyword>
<feature type="region of interest" description="Disordered" evidence="4">
    <location>
        <begin position="125"/>
        <end position="193"/>
    </location>
</feature>
<evidence type="ECO:0000313" key="6">
    <source>
        <dbReference type="EMBL" id="EEC01469.1"/>
    </source>
</evidence>
<keyword evidence="8" id="KW-1185">Reference proteome</keyword>
<dbReference type="EMBL" id="DS635313">
    <property type="protein sequence ID" value="EEC01469.1"/>
    <property type="molecule type" value="Genomic_DNA"/>
</dbReference>
<organism>
    <name type="scientific">Ixodes scapularis</name>
    <name type="common">Black-legged tick</name>
    <name type="synonym">Deer tick</name>
    <dbReference type="NCBI Taxonomy" id="6945"/>
    <lineage>
        <taxon>Eukaryota</taxon>
        <taxon>Metazoa</taxon>
        <taxon>Ecdysozoa</taxon>
        <taxon>Arthropoda</taxon>
        <taxon>Chelicerata</taxon>
        <taxon>Arachnida</taxon>
        <taxon>Acari</taxon>
        <taxon>Parasitiformes</taxon>
        <taxon>Ixodida</taxon>
        <taxon>Ixodoidea</taxon>
        <taxon>Ixodidae</taxon>
        <taxon>Ixodinae</taxon>
        <taxon>Ixodes</taxon>
    </lineage>
</organism>
<name>B7P4E7_IXOSC</name>
<dbReference type="PaxDb" id="6945-B7P4E7"/>
<evidence type="ECO:0000259" key="5">
    <source>
        <dbReference type="PROSITE" id="PS50102"/>
    </source>
</evidence>
<feature type="compositionally biased region" description="Low complexity" evidence="4">
    <location>
        <begin position="147"/>
        <end position="156"/>
    </location>
</feature>
<evidence type="ECO:0000313" key="8">
    <source>
        <dbReference type="Proteomes" id="UP000001555"/>
    </source>
</evidence>
<sequence>MKTESGRQPRRIGTPTLSRGLAVTAEIVPSGHPRRVSGPGAALRCLRRRPACADKLRRPSWEHPTLGETNSPLAARAAKEKSVFSLSHVPEDRKLFVGMLSKQQTEDDVRQLFQSYGTIEECTILRGPDGQSKGEDFPGADGPVSQSTRRPSRPGCSRGGERTKGPPAGPSGPLGLAQAASVEPRSDPDSRCKCGARNVFRRGHRVMGRAFRATLRGLLCRPWARWASACRLPSWGQIKETTASGVVPRPDQSVASPAERPRCANNRVPSAVIGSCFRGDSACALGRYSPTLPRLDQIASGGERWTTSPRPTARGAPLPSGTLPSCVERAACAARTEEGRKQHVEISASGENPARRERAAAARKGTSVPAEGHQDDVVGGKGGWRRAYQPLPRCLPFVLFFHWVT</sequence>